<proteinExistence type="predicted"/>
<keyword evidence="3" id="KW-1185">Reference proteome</keyword>
<evidence type="ECO:0000313" key="3">
    <source>
        <dbReference type="Proteomes" id="UP000530268"/>
    </source>
</evidence>
<accession>A0A7W6H1L0</accession>
<dbReference type="Proteomes" id="UP000530268">
    <property type="component" value="Unassembled WGS sequence"/>
</dbReference>
<comment type="caution">
    <text evidence="2">The sequence shown here is derived from an EMBL/GenBank/DDBJ whole genome shotgun (WGS) entry which is preliminary data.</text>
</comment>
<protein>
    <recommendedName>
        <fullName evidence="1">Transposase zinc-ribbon domain-containing protein</fullName>
    </recommendedName>
</protein>
<organism evidence="2 3">
    <name type="scientific">Sulfitobacter undariae</name>
    <dbReference type="NCBI Taxonomy" id="1563671"/>
    <lineage>
        <taxon>Bacteria</taxon>
        <taxon>Pseudomonadati</taxon>
        <taxon>Pseudomonadota</taxon>
        <taxon>Alphaproteobacteria</taxon>
        <taxon>Rhodobacterales</taxon>
        <taxon>Roseobacteraceae</taxon>
        <taxon>Sulfitobacter</taxon>
    </lineage>
</organism>
<sequence>MDPGDINKFDGYFWQALALSLPEEGVAHCFPDEPSRLERLIEVRWPHGPKCSNCGNEGGSWIKTRRLFQCEQCRHQFSATSGTALHRSRLSLGVWFGAAEAIIQYRTRYFIGEDMPAHALAQKFDIHYVSARRVRKIINAEIAKGDAGILLSAICVRPQEHANF</sequence>
<dbReference type="InterPro" id="IPR024442">
    <property type="entry name" value="Transposase_Zn_ribbon"/>
</dbReference>
<evidence type="ECO:0000313" key="2">
    <source>
        <dbReference type="EMBL" id="MBB3994878.1"/>
    </source>
</evidence>
<gene>
    <name evidence="2" type="ORF">GGR95_002528</name>
</gene>
<dbReference type="Pfam" id="PF12760">
    <property type="entry name" value="Zn_ribbon_IS1595"/>
    <property type="match status" value="1"/>
</dbReference>
<evidence type="ECO:0000259" key="1">
    <source>
        <dbReference type="Pfam" id="PF12760"/>
    </source>
</evidence>
<dbReference type="RefSeq" id="WP_184566294.1">
    <property type="nucleotide sequence ID" value="NZ_JACIEI010000009.1"/>
</dbReference>
<feature type="domain" description="Transposase zinc-ribbon" evidence="1">
    <location>
        <begin position="32"/>
        <end position="76"/>
    </location>
</feature>
<name>A0A7W6H1L0_9RHOB</name>
<dbReference type="EMBL" id="JACIEI010000009">
    <property type="protein sequence ID" value="MBB3994878.1"/>
    <property type="molecule type" value="Genomic_DNA"/>
</dbReference>
<dbReference type="AlphaFoldDB" id="A0A7W6H1L0"/>
<reference evidence="2 3" key="1">
    <citation type="submission" date="2020-08" db="EMBL/GenBank/DDBJ databases">
        <title>Genomic Encyclopedia of Type Strains, Phase IV (KMG-IV): sequencing the most valuable type-strain genomes for metagenomic binning, comparative biology and taxonomic classification.</title>
        <authorList>
            <person name="Goeker M."/>
        </authorList>
    </citation>
    <scope>NUCLEOTIDE SEQUENCE [LARGE SCALE GENOMIC DNA]</scope>
    <source>
        <strain evidence="2 3">DSM 102234</strain>
    </source>
</reference>